<keyword evidence="2" id="KW-0808">Transferase</keyword>
<evidence type="ECO:0000313" key="3">
    <source>
        <dbReference type="Proteomes" id="UP000215224"/>
    </source>
</evidence>
<feature type="domain" description="N-acetyltransferase" evidence="1">
    <location>
        <begin position="11"/>
        <end position="177"/>
    </location>
</feature>
<dbReference type="AlphaFoldDB" id="A0A223KMH8"/>
<proteinExistence type="predicted"/>
<dbReference type="InterPro" id="IPR000182">
    <property type="entry name" value="GNAT_dom"/>
</dbReference>
<dbReference type="InterPro" id="IPR016181">
    <property type="entry name" value="Acyl_CoA_acyltransferase"/>
</dbReference>
<dbReference type="STRING" id="1314751.GCA_001591425_04045"/>
<dbReference type="Gene3D" id="3.40.630.30">
    <property type="match status" value="1"/>
</dbReference>
<dbReference type="Pfam" id="PF00583">
    <property type="entry name" value="Acetyltransf_1"/>
    <property type="match status" value="1"/>
</dbReference>
<evidence type="ECO:0000313" key="2">
    <source>
        <dbReference type="EMBL" id="AST90568.1"/>
    </source>
</evidence>
<dbReference type="EMBL" id="CP018866">
    <property type="protein sequence ID" value="AST90568.1"/>
    <property type="molecule type" value="Genomic_DNA"/>
</dbReference>
<dbReference type="SUPFAM" id="SSF55729">
    <property type="entry name" value="Acyl-CoA N-acyltransferases (Nat)"/>
    <property type="match status" value="1"/>
</dbReference>
<dbReference type="PANTHER" id="PTHR43415">
    <property type="entry name" value="SPERMIDINE N(1)-ACETYLTRANSFERASE"/>
    <property type="match status" value="1"/>
</dbReference>
<dbReference type="Proteomes" id="UP000215224">
    <property type="component" value="Chromosome"/>
</dbReference>
<reference evidence="2 3" key="1">
    <citation type="submission" date="2016-12" db="EMBL/GenBank/DDBJ databases">
        <title>The whole genome sequencing and assembly of Bacillus cohnii DSM 6307T strain.</title>
        <authorList>
            <person name="Lee Y.-J."/>
            <person name="Yi H."/>
            <person name="Bahn Y.-S."/>
            <person name="Kim J.F."/>
            <person name="Lee D.-W."/>
        </authorList>
    </citation>
    <scope>NUCLEOTIDE SEQUENCE [LARGE SCALE GENOMIC DNA]</scope>
    <source>
        <strain evidence="2 3">DSM 6307</strain>
    </source>
</reference>
<dbReference type="KEGG" id="bcoh:BC6307_04380"/>
<sequence>MKQGGLQVSSVNIRKVTLEDAEGILKHSKVVFGEGRNLLTTVEEFTLTIEEEEQWIEKQKRANNFVLVAEVHNEIVGMLNATRSTRKRVQHLCQFGISIQEAYCNKGIGSQLITKLIEWAKQDEVIEKICLEVFASNERAIYVYEKYGFVIEGMKKKHIKFEDGTYADEYNMGLFVK</sequence>
<gene>
    <name evidence="2" type="ORF">BC6307_04380</name>
</gene>
<dbReference type="PROSITE" id="PS51186">
    <property type="entry name" value="GNAT"/>
    <property type="match status" value="1"/>
</dbReference>
<keyword evidence="3" id="KW-1185">Reference proteome</keyword>
<evidence type="ECO:0000259" key="1">
    <source>
        <dbReference type="PROSITE" id="PS51186"/>
    </source>
</evidence>
<protein>
    <submittedName>
        <fullName evidence="2">GNAT family N-acetyltransferase</fullName>
    </submittedName>
</protein>
<name>A0A223KMH8_9BACI</name>
<organism evidence="2 3">
    <name type="scientific">Sutcliffiella cohnii</name>
    <dbReference type="NCBI Taxonomy" id="33932"/>
    <lineage>
        <taxon>Bacteria</taxon>
        <taxon>Bacillati</taxon>
        <taxon>Bacillota</taxon>
        <taxon>Bacilli</taxon>
        <taxon>Bacillales</taxon>
        <taxon>Bacillaceae</taxon>
        <taxon>Sutcliffiella</taxon>
    </lineage>
</organism>
<dbReference type="CDD" id="cd04301">
    <property type="entry name" value="NAT_SF"/>
    <property type="match status" value="1"/>
</dbReference>
<accession>A0A223KMH8</accession>
<dbReference type="GO" id="GO:0016747">
    <property type="term" value="F:acyltransferase activity, transferring groups other than amino-acyl groups"/>
    <property type="evidence" value="ECO:0007669"/>
    <property type="project" value="InterPro"/>
</dbReference>
<dbReference type="PANTHER" id="PTHR43415:SF3">
    <property type="entry name" value="GNAT-FAMILY ACETYLTRANSFERASE"/>
    <property type="match status" value="1"/>
</dbReference>